<dbReference type="Ensembl" id="ENSMFAT00000102159.1">
    <property type="protein sequence ID" value="ENSMFAP00000059907.1"/>
    <property type="gene ID" value="ENSMFAG00000065503.1"/>
</dbReference>
<organism evidence="1 2">
    <name type="scientific">Macaca fascicularis</name>
    <name type="common">Crab-eating macaque</name>
    <name type="synonym">Cynomolgus monkey</name>
    <dbReference type="NCBI Taxonomy" id="9541"/>
    <lineage>
        <taxon>Eukaryota</taxon>
        <taxon>Metazoa</taxon>
        <taxon>Chordata</taxon>
        <taxon>Craniata</taxon>
        <taxon>Vertebrata</taxon>
        <taxon>Euteleostomi</taxon>
        <taxon>Mammalia</taxon>
        <taxon>Eutheria</taxon>
        <taxon>Euarchontoglires</taxon>
        <taxon>Primates</taxon>
        <taxon>Haplorrhini</taxon>
        <taxon>Catarrhini</taxon>
        <taxon>Cercopithecidae</taxon>
        <taxon>Cercopithecinae</taxon>
        <taxon>Macaca</taxon>
    </lineage>
</organism>
<dbReference type="GeneTree" id="ENSGT00940000161627"/>
<proteinExistence type="predicted"/>
<protein>
    <submittedName>
        <fullName evidence="1">Uncharacterized protein</fullName>
    </submittedName>
</protein>
<reference evidence="1" key="2">
    <citation type="submission" date="2025-08" db="UniProtKB">
        <authorList>
            <consortium name="Ensembl"/>
        </authorList>
    </citation>
    <scope>IDENTIFICATION</scope>
</reference>
<dbReference type="AlphaFoldDB" id="A0A7N9IFL5"/>
<sequence>SFIGWRTSRVLCYFSSLAHLLRPYREVADHQFQVFSIRRKELENSFPGTGCDQVLLFFSFFFFFETECPSVSQAGVQWRNFDSLQPPPPGFKLLSCLSFLNSWDYRCTPSRLANFFCIFSRDGVSPCWPGWSQTSDLT</sequence>
<dbReference type="PANTHER" id="PTHR46254">
    <property type="entry name" value="PROTEIN GVQW1-RELATED"/>
    <property type="match status" value="1"/>
</dbReference>
<name>A0A7N9IFL5_MACFA</name>
<reference evidence="1 2" key="1">
    <citation type="submission" date="2013-03" db="EMBL/GenBank/DDBJ databases">
        <authorList>
            <person name="Warren W."/>
            <person name="Wilson R.K."/>
        </authorList>
    </citation>
    <scope>NUCLEOTIDE SEQUENCE</scope>
</reference>
<dbReference type="PANTHER" id="PTHR46254:SF6">
    <property type="entry name" value="HIGH MOBILITY GROUP AT-HOOK 2"/>
    <property type="match status" value="1"/>
</dbReference>
<evidence type="ECO:0000313" key="2">
    <source>
        <dbReference type="Proteomes" id="UP000233100"/>
    </source>
</evidence>
<evidence type="ECO:0000313" key="1">
    <source>
        <dbReference type="Ensembl" id="ENSMFAP00000059907.1"/>
    </source>
</evidence>
<dbReference type="Proteomes" id="UP000233100">
    <property type="component" value="Chromosome X"/>
</dbReference>
<accession>A0A7N9IFL5</accession>
<reference evidence="1" key="3">
    <citation type="submission" date="2025-09" db="UniProtKB">
        <authorList>
            <consortium name="Ensembl"/>
        </authorList>
    </citation>
    <scope>IDENTIFICATION</scope>
</reference>
<keyword evidence="2" id="KW-1185">Reference proteome</keyword>